<dbReference type="InterPro" id="IPR003769">
    <property type="entry name" value="ClpS_core"/>
</dbReference>
<dbReference type="InterPro" id="IPR012341">
    <property type="entry name" value="6hp_glycosidase-like_sf"/>
</dbReference>
<dbReference type="SMART" id="SM01260">
    <property type="entry name" value="LANC_like"/>
    <property type="match status" value="1"/>
</dbReference>
<dbReference type="GO" id="GO:0006508">
    <property type="term" value="P:proteolysis"/>
    <property type="evidence" value="ECO:0007669"/>
    <property type="project" value="UniProtKB-KW"/>
</dbReference>
<comment type="similarity">
    <text evidence="1">Belongs to the ClpS family.</text>
</comment>
<feature type="region of interest" description="Disordered" evidence="2">
    <location>
        <begin position="88"/>
        <end position="109"/>
    </location>
</feature>
<comment type="subunit">
    <text evidence="1">Binds to the N-terminal domain of the chaperone ClpA.</text>
</comment>
<dbReference type="EMBL" id="JAUTWS010000019">
    <property type="protein sequence ID" value="MDO9710564.1"/>
    <property type="molecule type" value="Genomic_DNA"/>
</dbReference>
<keyword evidence="5" id="KW-1185">Reference proteome</keyword>
<dbReference type="HAMAP" id="MF_00302">
    <property type="entry name" value="ClpS"/>
    <property type="match status" value="1"/>
</dbReference>
<dbReference type="SUPFAM" id="SSF54736">
    <property type="entry name" value="ClpS-like"/>
    <property type="match status" value="1"/>
</dbReference>
<dbReference type="GO" id="GO:0008233">
    <property type="term" value="F:peptidase activity"/>
    <property type="evidence" value="ECO:0007669"/>
    <property type="project" value="UniProtKB-KW"/>
</dbReference>
<keyword evidence="4" id="KW-0378">Hydrolase</keyword>
<dbReference type="Gene3D" id="3.30.1390.10">
    <property type="match status" value="1"/>
</dbReference>
<dbReference type="CDD" id="cd04794">
    <property type="entry name" value="euk_LANCL"/>
    <property type="match status" value="1"/>
</dbReference>
<dbReference type="Pfam" id="PF05147">
    <property type="entry name" value="LANC_like"/>
    <property type="match status" value="1"/>
</dbReference>
<evidence type="ECO:0000313" key="5">
    <source>
        <dbReference type="Proteomes" id="UP001243009"/>
    </source>
</evidence>
<dbReference type="RefSeq" id="WP_305105426.1">
    <property type="nucleotide sequence ID" value="NZ_JAUTWS010000019.1"/>
</dbReference>
<feature type="domain" description="Adaptor protein ClpS core" evidence="3">
    <location>
        <begin position="13"/>
        <end position="88"/>
    </location>
</feature>
<protein>
    <recommendedName>
        <fullName evidence="1">ATP-dependent Clp protease adapter protein ClpS</fullName>
    </recommendedName>
</protein>
<dbReference type="PANTHER" id="PTHR12736">
    <property type="entry name" value="LANC-LIKE PROTEIN"/>
    <property type="match status" value="1"/>
</dbReference>
<dbReference type="InterPro" id="IPR022935">
    <property type="entry name" value="ClpS"/>
</dbReference>
<proteinExistence type="inferred from homology"/>
<evidence type="ECO:0000256" key="1">
    <source>
        <dbReference type="HAMAP-Rule" id="MF_00302"/>
    </source>
</evidence>
<comment type="function">
    <text evidence="1">Involved in the modulation of the specificity of the ClpAP-mediated ATP-dependent protein degradation.</text>
</comment>
<name>A0ABT9E341_9PROT</name>
<gene>
    <name evidence="1" type="primary">clpS</name>
    <name evidence="4" type="ORF">Q7A36_19585</name>
</gene>
<accession>A0ABT9E341</accession>
<dbReference type="Gene3D" id="1.50.10.10">
    <property type="match status" value="1"/>
</dbReference>
<organism evidence="4 5">
    <name type="scientific">Paracraurococcus lichenis</name>
    <dbReference type="NCBI Taxonomy" id="3064888"/>
    <lineage>
        <taxon>Bacteria</taxon>
        <taxon>Pseudomonadati</taxon>
        <taxon>Pseudomonadota</taxon>
        <taxon>Alphaproteobacteria</taxon>
        <taxon>Acetobacterales</taxon>
        <taxon>Roseomonadaceae</taxon>
        <taxon>Paracraurococcus</taxon>
    </lineage>
</organism>
<dbReference type="PANTHER" id="PTHR12736:SF7">
    <property type="entry name" value="LANC-LIKE PROTEIN 3"/>
    <property type="match status" value="1"/>
</dbReference>
<comment type="caution">
    <text evidence="4">The sequence shown here is derived from an EMBL/GenBank/DDBJ whole genome shotgun (WGS) entry which is preliminary data.</text>
</comment>
<keyword evidence="4" id="KW-0645">Protease</keyword>
<sequence>MNGAPATTDGGTEPFRLLLLNDDRTPLDFVLSVLETLCGMTREQAYATAIEAHRLGRSTCGIHPRPEAEAKVAEAAALARQAGHPLTFRAEPRGDLPGETADGAPLAEPARHLPAPGPEAWDPEAPRAGIQEIVDDALDQFNETRLWPAHPLDEGLADGAASLYFGATGVVWALDHLRRRGAARVARDLVPLLPRLLAASREEVARGPYPRHASWLMGEVGVLALALRLAPSAAVADELHARCAANLDLPVLELMWGLPGSMLACLVADRLTGGEERWRALHARQAERLLGCLEETGDGPLWTQELYGQRARYLGPVHGFAGNMLALLRGWAWLEPRQRARVAEAVPRTLAATAWRSGDGTTVNWHAVATRASPPRLLQHCHGAPGMVTSFADGPVRTADLDALLLAAGELVWRAGPLAKGPGLCHGTAGNGYALLKLWRHTGDAAWLARARAFAAAAIRQYRDARARHGQGRYSLWTGDLGLAVYLADCLSGEAGFPTIDCF</sequence>
<dbReference type="InterPro" id="IPR014719">
    <property type="entry name" value="Ribosomal_bL12_C/ClpS-like"/>
</dbReference>
<dbReference type="SUPFAM" id="SSF158745">
    <property type="entry name" value="LanC-like"/>
    <property type="match status" value="1"/>
</dbReference>
<dbReference type="Pfam" id="PF02617">
    <property type="entry name" value="ClpS"/>
    <property type="match status" value="1"/>
</dbReference>
<evidence type="ECO:0000259" key="3">
    <source>
        <dbReference type="Pfam" id="PF02617"/>
    </source>
</evidence>
<reference evidence="4 5" key="1">
    <citation type="submission" date="2023-08" db="EMBL/GenBank/DDBJ databases">
        <title>The draft genome sequence of Paracraurococcus sp. LOR1-02.</title>
        <authorList>
            <person name="Kingkaew E."/>
            <person name="Tanasupawat S."/>
        </authorList>
    </citation>
    <scope>NUCLEOTIDE SEQUENCE [LARGE SCALE GENOMIC DNA]</scope>
    <source>
        <strain evidence="4 5">LOR1-02</strain>
    </source>
</reference>
<dbReference type="Proteomes" id="UP001243009">
    <property type="component" value="Unassembled WGS sequence"/>
</dbReference>
<dbReference type="PRINTS" id="PR01950">
    <property type="entry name" value="LANCSUPER"/>
</dbReference>
<evidence type="ECO:0000256" key="2">
    <source>
        <dbReference type="SAM" id="MobiDB-lite"/>
    </source>
</evidence>
<dbReference type="InterPro" id="IPR007822">
    <property type="entry name" value="LANC-like"/>
</dbReference>
<evidence type="ECO:0000313" key="4">
    <source>
        <dbReference type="EMBL" id="MDO9710564.1"/>
    </source>
</evidence>